<keyword evidence="1" id="KW-0596">Phosphopantetheine</keyword>
<feature type="active site" description="Proton donor; for dehydratase activity" evidence="6">
    <location>
        <position position="3147"/>
    </location>
</feature>
<keyword evidence="12" id="KW-1185">Reference proteome</keyword>
<feature type="domain" description="Ketosynthase family 3 (KS3)" evidence="9">
    <location>
        <begin position="2058"/>
        <end position="2478"/>
    </location>
</feature>
<dbReference type="PROSITE" id="PS50075">
    <property type="entry name" value="CARRIER"/>
    <property type="match status" value="2"/>
</dbReference>
<dbReference type="Pfam" id="PF14765">
    <property type="entry name" value="PS-DH"/>
    <property type="match status" value="2"/>
</dbReference>
<dbReference type="PANTHER" id="PTHR43775:SF51">
    <property type="entry name" value="INACTIVE PHENOLPHTHIOCEROL SYNTHESIS POLYKETIDE SYNTHASE TYPE I PKS1-RELATED"/>
    <property type="match status" value="1"/>
</dbReference>
<dbReference type="Gene3D" id="1.10.1200.10">
    <property type="entry name" value="ACP-like"/>
    <property type="match status" value="2"/>
</dbReference>
<dbReference type="InterPro" id="IPR001227">
    <property type="entry name" value="Ac_transferase_dom_sf"/>
</dbReference>
<evidence type="ECO:0000256" key="1">
    <source>
        <dbReference type="ARBA" id="ARBA00022450"/>
    </source>
</evidence>
<evidence type="ECO:0000256" key="3">
    <source>
        <dbReference type="ARBA" id="ARBA00022679"/>
    </source>
</evidence>
<feature type="domain" description="Carrier" evidence="8">
    <location>
        <begin position="3992"/>
        <end position="4067"/>
    </location>
</feature>
<dbReference type="InterPro" id="IPR011032">
    <property type="entry name" value="GroES-like_sf"/>
</dbReference>
<feature type="region of interest" description="N-terminal hotdog fold" evidence="6">
    <location>
        <begin position="921"/>
        <end position="1046"/>
    </location>
</feature>
<dbReference type="Pfam" id="PF08240">
    <property type="entry name" value="ADH_N"/>
    <property type="match status" value="2"/>
</dbReference>
<dbReference type="InterPro" id="IPR042104">
    <property type="entry name" value="PKS_dehydratase_sf"/>
</dbReference>
<dbReference type="SUPFAM" id="SSF50129">
    <property type="entry name" value="GroES-like"/>
    <property type="match status" value="2"/>
</dbReference>
<feature type="domain" description="PKS/mFAS DH" evidence="10">
    <location>
        <begin position="921"/>
        <end position="1195"/>
    </location>
</feature>
<dbReference type="RefSeq" id="WP_255059651.1">
    <property type="nucleotide sequence ID" value="NZ_JANDBD010000003.1"/>
</dbReference>
<accession>A0ABT1LZZ0</accession>
<dbReference type="SMART" id="SM00823">
    <property type="entry name" value="PKS_PP"/>
    <property type="match status" value="2"/>
</dbReference>
<dbReference type="InterPro" id="IPR009081">
    <property type="entry name" value="PP-bd_ACP"/>
</dbReference>
<dbReference type="InterPro" id="IPR049551">
    <property type="entry name" value="PKS_DH_C"/>
</dbReference>
<feature type="active site" description="Proton acceptor; for dehydratase activity" evidence="6">
    <location>
        <position position="2986"/>
    </location>
</feature>
<dbReference type="CDD" id="cd05195">
    <property type="entry name" value="enoyl_red"/>
    <property type="match status" value="2"/>
</dbReference>
<dbReference type="InterPro" id="IPR055123">
    <property type="entry name" value="SpnB-like_Rossmann"/>
</dbReference>
<dbReference type="Gene3D" id="3.40.366.10">
    <property type="entry name" value="Malonyl-Coenzyme A Acyl Carrier Protein, domain 2"/>
    <property type="match status" value="2"/>
</dbReference>
<dbReference type="Pfam" id="PF00109">
    <property type="entry name" value="ketoacyl-synt"/>
    <property type="match status" value="2"/>
</dbReference>
<dbReference type="PROSITE" id="PS52004">
    <property type="entry name" value="KS3_2"/>
    <property type="match status" value="2"/>
</dbReference>
<dbReference type="Pfam" id="PF02801">
    <property type="entry name" value="Ketoacyl-synt_C"/>
    <property type="match status" value="2"/>
</dbReference>
<dbReference type="InterPro" id="IPR013968">
    <property type="entry name" value="PKS_KR"/>
</dbReference>
<dbReference type="InterPro" id="IPR014031">
    <property type="entry name" value="Ketoacyl_synth_C"/>
</dbReference>
<dbReference type="Proteomes" id="UP001651690">
    <property type="component" value="Unassembled WGS sequence"/>
</dbReference>
<dbReference type="PROSITE" id="PS52019">
    <property type="entry name" value="PKS_MFAS_DH"/>
    <property type="match status" value="2"/>
</dbReference>
<dbReference type="Pfam" id="PF00698">
    <property type="entry name" value="Acyl_transf_1"/>
    <property type="match status" value="2"/>
</dbReference>
<protein>
    <submittedName>
        <fullName evidence="11">Type I polyketide synthase</fullName>
    </submittedName>
</protein>
<evidence type="ECO:0000259" key="9">
    <source>
        <dbReference type="PROSITE" id="PS52004"/>
    </source>
</evidence>
<keyword evidence="7" id="KW-0175">Coiled coil</keyword>
<dbReference type="EMBL" id="JANDBD010000003">
    <property type="protein sequence ID" value="MCP9272471.1"/>
    <property type="molecule type" value="Genomic_DNA"/>
</dbReference>
<dbReference type="InterPro" id="IPR020841">
    <property type="entry name" value="PKS_Beta-ketoAc_synthase_dom"/>
</dbReference>
<feature type="domain" description="Carrier" evidence="8">
    <location>
        <begin position="1965"/>
        <end position="2040"/>
    </location>
</feature>
<dbReference type="Gene3D" id="3.40.50.720">
    <property type="entry name" value="NAD(P)-binding Rossmann-like Domain"/>
    <property type="match status" value="6"/>
</dbReference>
<dbReference type="SMART" id="SM00827">
    <property type="entry name" value="PKS_AT"/>
    <property type="match status" value="2"/>
</dbReference>
<dbReference type="CDD" id="cd00833">
    <property type="entry name" value="PKS"/>
    <property type="match status" value="2"/>
</dbReference>
<dbReference type="InterPro" id="IPR049552">
    <property type="entry name" value="PKS_DH_N"/>
</dbReference>
<feature type="region of interest" description="C-terminal hotdog fold" evidence="6">
    <location>
        <begin position="1058"/>
        <end position="1195"/>
    </location>
</feature>
<dbReference type="SUPFAM" id="SSF51735">
    <property type="entry name" value="NAD(P)-binding Rossmann-fold domains"/>
    <property type="match status" value="6"/>
</dbReference>
<dbReference type="InterPro" id="IPR018201">
    <property type="entry name" value="Ketoacyl_synth_AS"/>
</dbReference>
<evidence type="ECO:0000256" key="4">
    <source>
        <dbReference type="ARBA" id="ARBA00023268"/>
    </source>
</evidence>
<evidence type="ECO:0000259" key="8">
    <source>
        <dbReference type="PROSITE" id="PS50075"/>
    </source>
</evidence>
<evidence type="ECO:0000256" key="5">
    <source>
        <dbReference type="ARBA" id="ARBA00023315"/>
    </source>
</evidence>
<dbReference type="SUPFAM" id="SSF55048">
    <property type="entry name" value="Probable ACP-binding domain of malonyl-CoA ACP transacylase"/>
    <property type="match status" value="2"/>
</dbReference>
<dbReference type="Gene3D" id="3.30.70.3290">
    <property type="match status" value="2"/>
</dbReference>
<proteinExistence type="predicted"/>
<dbReference type="SUPFAM" id="SSF53901">
    <property type="entry name" value="Thiolase-like"/>
    <property type="match status" value="2"/>
</dbReference>
<dbReference type="InterPro" id="IPR036736">
    <property type="entry name" value="ACP-like_sf"/>
</dbReference>
<comment type="caution">
    <text evidence="11">The sequence shown here is derived from an EMBL/GenBank/DDBJ whole genome shotgun (WGS) entry which is preliminary data.</text>
</comment>
<feature type="coiled-coil region" evidence="7">
    <location>
        <begin position="2"/>
        <end position="32"/>
    </location>
</feature>
<dbReference type="Gene3D" id="3.90.180.10">
    <property type="entry name" value="Medium-chain alcohol dehydrogenases, catalytic domain"/>
    <property type="match status" value="2"/>
</dbReference>
<evidence type="ECO:0000313" key="11">
    <source>
        <dbReference type="EMBL" id="MCP9272471.1"/>
    </source>
</evidence>
<name>A0ABT1LZZ0_9MYCO</name>
<keyword evidence="3" id="KW-0808">Transferase</keyword>
<dbReference type="SUPFAM" id="SSF52151">
    <property type="entry name" value="FabD/lysophospholipase-like"/>
    <property type="match status" value="2"/>
</dbReference>
<dbReference type="Pfam" id="PF22953">
    <property type="entry name" value="SpnB_Rossmann"/>
    <property type="match status" value="2"/>
</dbReference>
<feature type="active site" description="Proton acceptor; for dehydratase activity" evidence="6">
    <location>
        <position position="953"/>
    </location>
</feature>
<feature type="region of interest" description="N-terminal hotdog fold" evidence="6">
    <location>
        <begin position="2954"/>
        <end position="3076"/>
    </location>
</feature>
<evidence type="ECO:0000256" key="6">
    <source>
        <dbReference type="PROSITE-ProRule" id="PRU01363"/>
    </source>
</evidence>
<dbReference type="Gene3D" id="3.40.47.10">
    <property type="match status" value="2"/>
</dbReference>
<dbReference type="InterPro" id="IPR016035">
    <property type="entry name" value="Acyl_Trfase/lysoPLipase"/>
</dbReference>
<keyword evidence="5" id="KW-0012">Acyltransferase</keyword>
<dbReference type="SMART" id="SM00822">
    <property type="entry name" value="PKS_KR"/>
    <property type="match status" value="2"/>
</dbReference>
<keyword evidence="4" id="KW-0511">Multifunctional enzyme</keyword>
<reference evidence="11 12" key="1">
    <citation type="submission" date="2022-06" db="EMBL/GenBank/DDBJ databases">
        <title>Mycolicibacterium sp. CAU 1645 isolated from seawater.</title>
        <authorList>
            <person name="Kim W."/>
        </authorList>
    </citation>
    <scope>NUCLEOTIDE SEQUENCE [LARGE SCALE GENOMIC DNA]</scope>
    <source>
        <strain evidence="11 12">CAU 1645</strain>
    </source>
</reference>
<dbReference type="Pfam" id="PF13602">
    <property type="entry name" value="ADH_zinc_N_2"/>
    <property type="match status" value="2"/>
</dbReference>
<feature type="active site" description="Proton donor; for dehydratase activity" evidence="6">
    <location>
        <position position="1117"/>
    </location>
</feature>
<dbReference type="InterPro" id="IPR016039">
    <property type="entry name" value="Thiolase-like"/>
</dbReference>
<dbReference type="InterPro" id="IPR020807">
    <property type="entry name" value="PKS_DH"/>
</dbReference>
<feature type="domain" description="PKS/mFAS DH" evidence="10">
    <location>
        <begin position="2954"/>
        <end position="3222"/>
    </location>
</feature>
<dbReference type="PANTHER" id="PTHR43775">
    <property type="entry name" value="FATTY ACID SYNTHASE"/>
    <property type="match status" value="1"/>
</dbReference>
<dbReference type="SMART" id="SM01294">
    <property type="entry name" value="PKS_PP_betabranch"/>
    <property type="match status" value="2"/>
</dbReference>
<dbReference type="InterPro" id="IPR013154">
    <property type="entry name" value="ADH-like_N"/>
</dbReference>
<dbReference type="InterPro" id="IPR020806">
    <property type="entry name" value="PKS_PP-bd"/>
</dbReference>
<organism evidence="11 12">
    <name type="scientific">Mycolicibacterium arenosum</name>
    <dbReference type="NCBI Taxonomy" id="2952157"/>
    <lineage>
        <taxon>Bacteria</taxon>
        <taxon>Bacillati</taxon>
        <taxon>Actinomycetota</taxon>
        <taxon>Actinomycetes</taxon>
        <taxon>Mycobacteriales</taxon>
        <taxon>Mycobacteriaceae</taxon>
        <taxon>Mycolicibacterium</taxon>
    </lineage>
</organism>
<sequence>MVNQLEHATEALRKALVQVERLKTQNRTLLERTGEPIAVVGMSCRFPGGVDSPESLWEMVAEQRDVVSEIPADRGWDTNTLFDPDPDAHGKTYARTGGFVDNVADFDSTFFGVSPTEALAMDPQQRMLLELSWEALERAGIDPASLRGSSTGVFAGVIAAGYGMSADEIEGYRLTGMTSSVTSGRVAYVLGLEGPAVSVDTACSSSLVALHMAVQALRLGECDLALAGGVTVNATPTIFIEFARHRGLAPDGRCKPYAGAADGVGWSEGGGVLAVERLSDAQRNGHQILAVIRGSAVNQDGASNGLTAPNGPSQQRVVRAALANAGLTTGQVDIVEGHGTGTPLGDPIEAQALLATYGQDRTTPLWLGSIKSNMGHTQAAAGVAGVIKMIMAMRHATLPASLHVDAPSPHVDWTAGAVSLLTEAHPWPSDGTPRRAAVSSFGISGTNSHVIVEEAPPAAPAETAPVPPVLPWVLAAKTGTSLTAQAERVLAHLRAHPDLDARDVAWTLAGRATFEHRAVVLGSDRAQLEQGLEQLIADAPGVMRGHAAPAGRTVFVFPGQGSQWVGMGIELLDSSPVFAAELQACAEALSEFVDWSLIDVLRGSPDAPTLDRVDVVQPALFAIMVSLAALWRSVGVNPDAVIGHSQGEIAAAYVAGALSLRDAARVVALRSKLLVSLSGPAGMVSLACGADRARELIVDLPGLSIAAINGRSAVVVSGDTASLEELIRTCEALEMRARRIDVDYASHSVQVEAIREQLIDALADIEPRSARTVFVSTVTGEPIDTAGLDAQYWYRNIRQTVEFDAAVRAACGKGFRAFVECSPHPALIAGIEDTASDVFGETAEPVVVPSLGRDDGGLDRFLSSVAQAYTGGVAVAWRDVCGTGALLDLPTYAFDRRRYWLSGGGSGSTDTTGLGLSGAAHALLGAVIEIPESGHVVLTGRLSAATHSWLNDHAVNGVVLFPGTGFVDLVIRAGDEVGHPVIDELTLQAPLVIPPTGVPIRVVVGAPGEGGDPEKRVVSVFSQPGEDGSGWVCNAEAVVIAESADTGTELTAWPPAGAASVDVSDAYEQLAAKGYEYGPAFRGLTALWRRGDELFAEVSVPQDVQAGEFGVHPILLDSSLHALAVVAGLDPSAGLALPFSWQQVTLHAAGATSVRARLAPTGPNSVSIDLADGLGLPVLTVGNLATRPISAEQLATASRGPGSGELFAVEWAPVALPDSIPAAPDALEIFESAPAASDSANLPELVRDAVTTALERLQAHLATREGTLLVITRGAVALPGEDVTDLAGAAVWGLVRSAQTEQPGRIVLVDTDHELGSPAAVLAIGEPQLVVRGTELYGPRVVRNRAVDSILTPPEGGKPWRLGVTTAGTFDNLALQEVPNSDADLPPGHIRVEINAVAANFRDVMITLGMFTHDALIGSEAAGVVVEIGPDVTGFTVGQRVMGLFPEGTGTRVWADARLVAPIPTGWSDAEAAAALVVFTTAYLGLRELADVQPGQSILIHAATGGVGLAAIQLARHWGMEVYTTASRPKWDTLRALGFDDDHIGDSRTLDFEQKFLDVTGGRGFDVVLDSLAGEFVDASLRLQPRGGMFLEMGKTDIRDADAVAAAHPGVRYRAFDLFEPGRPRMQEFIVELSQLFESGVLTPLPVTTFDVRRGQAALRYLSQAKHIGKIVMTMPGAWSRGTVLITGGTGMAGAVVARHVVAEHGVKHLLLLSRRGPDAPGADELIAELTAAGADVRVVAADAADREQLKAALAGIDVPLTAVVHATGVLDDAVIGSLTPDRVAPVLRAKVDAAWNLHELTRDANPAAFVMFSSMAGVVGSPGQANYSAANTFIDALAAHRRAHGLPATSLAWGLWDQASAMTGHLDDADLSRLGRDGILAMTSDDAMTLFDTALVIGDPLQAPARIDRSALRARSAQGLLPPIFSQLATASTRRRVDDSLVAAKSKSALAQRLQGLSENEQQAVVLDLLRAHMASVLGTGEPDAIAADLAFSDHGFDSLTAVEFRNRLKTATGLALSPTLIFDYPTPAALAGYMRAELAGAAPEVVEAATSISVIDEPIAVVAMSCRYPGGVDSPESLWDMVAEGRDVVTDFPTDRDWDLAGLFNDDPDAPGKSYARTGGFLDDIAGFDPAFFGVSPSEALAMDPQQRLFLELAWEALERGGLDPASLRGSATGVYAGVYAQGYGMGADGAEGFRLTGQASSVASGRVSYVLGLEGPAVSIDTACSSSLVALHMAVQALRLGECDLALAGGVTINATPDIFVEFSRQRGLSADGRCKPFAGAADGTGFADGGGVLLVERLSDAKRLGHPVLAVVRGSAINQDGASNGLTAPNGPSQQRVVRAALANAGLTPTDVDAVEAHGTGTTLGDPIEAQALLATYGQNRSEPLWLGSIKSNMGHSQAAAGVAGIIKVIQSLRHETLPATLHVDEPSPHVDWTMGSVALLTEARPWPANGHIRRAGVSSFGISGTNAHVIIEEAPAVDAPAAEAPAAETPEKQPVLPWVLSAKSPEALTVQAGRIAAHVTAHPELDTRDVAWTLGGRSAFAHRAVVVGADRDELLAGLGALAADEPAVGLVRGRASGGGKTAFVFPGQGSQSLGMGRELYAAHPVFAAALDACALELDRHLLRPIRDVMWGANEALLDSTEFAQPALFAVEVALFRLLESWGVRPDYLIGHSIGELTAAHVAGVLSIENAAALVVARGRLMQRLPEGGSMVAVAATEDEVIPLLQREVAAGVSVAAVNAPGSVVISGPHDAVTAVADVLREQGRRTHQLSVSHAFHSSLMEPMLLEFNTLAGGMSVSAPTIPVISNVTGEVAGPDFGTSAYWLRHIREAVRFADGVRALSANGVTRFLELGPASGLTASITQTLDNPDAVTEPVAAAVMRKDRPEATTLLAALAEYSCSGGDVAWRGPASGGRLADLPTYAFQRRRFWLSSRTAGATDATGLGLGGTEHALLGAVIESPDTGGVVLAGRLAASTQSWLPDHAVADVTLFPGAGFVELAIRAGDEVGCHAVDELMLHAPLVLAPEGVAVQVVVSAPDAGGARVFSIFSRPDADGAAWTLHAEGELSAEVSAPGAELSVWPPVGAREIDVADAYGVLAARGYQYGPAFQGLTAMWRRGDEIFAEVRLPQDVSTTGFGVHPALLDGALHAVILGMDSDELALPFSWQKVSLHASGASAVRARIAPTGPSSMSIDLADGLGLPVLSVGAMVARPVTAAQLAAAIGTTNNGELFEVIWAPVTPADVTPSDEEIPVFDLRTAAEPGIAGVYDTAHTALARLQTWLAEPAGTLVVMTSGAVALPGEQLTDLAGATAWGLVRAAQTEHPGRVVLVDTDTQEPIDLPAVIATGEPQVVIRRGILHHARVLPSRAAEAVLTPPADAWRLAVSKSETSGTFEDLVLEPIPDADAPLEAGRIRVAIRAIAANFRDVMITLGLYPGDAVMGIEATGVVTEIGAGVTGVSVGDRVMGLFPEGTGTVATTDARVVLPVPSDWRDAQAAGFTVGFATAFFALRRIADVQPGQSVLIHAATGGVGMAAVQLARHWGLEVFATASTPKWDTLRAMGFDDDHIGDSRTLDFEQKFLAVTGGRGVDVVLDSLAGDFVDASLRLLPRGGHFLEMGKTDMRDADAVAAEHPGVRYRAFDLFEAGADGVAEILTGVAQLSRTGVLKPLPVSTWDVRRAPAALRHLSQAKHIGKVVMTMPDAWAAGTVLITGGTGMAGSAVARHVVAEHGARDLLLVSRRGPDAPGAADLVAELGAAGASVRVVAADVSDRDALAKVLAEIDHPRALSAVFHTAGVIDDAVVTSLTPERVDTVLRAKVDAADNLHELTRDLDVSAFVLFSSMAGLVGGSGQANYSAANAYLDALAAHRRDLGLPGVALGWGLWDQAGGMAQDLDSAGIARLARDGILALSVDEALGLFDKALIVDEPYVVPARIDRAALRTKSAAGTLPPMFIELISGPARRQVGDSLAAAQSRSALTAKLAGLSVEDQHAVLLSLVRSHMATVLGLPTPEAIAADLAFQEHGFDSLTAVELRNRLKAATGLTLSPTLIFDYPNPSALAEYFRAQLSDDADNGGAAPATTKVEEELQRVVASIPIKRLRQAGVLDMLLNLAADPDAVDDAPADAGDRTQDIADMDLQDLLAAFDDDEDA</sequence>
<dbReference type="Pfam" id="PF21089">
    <property type="entry name" value="PKS_DH_N"/>
    <property type="match status" value="2"/>
</dbReference>
<dbReference type="InterPro" id="IPR016036">
    <property type="entry name" value="Malonyl_transacylase_ACP-bd"/>
</dbReference>
<dbReference type="InterPro" id="IPR020843">
    <property type="entry name" value="ER"/>
</dbReference>
<feature type="domain" description="Ketosynthase family 3 (KS3)" evidence="9">
    <location>
        <begin position="34"/>
        <end position="454"/>
    </location>
</feature>
<dbReference type="Pfam" id="PF08659">
    <property type="entry name" value="KR"/>
    <property type="match status" value="2"/>
</dbReference>
<feature type="region of interest" description="C-terminal hotdog fold" evidence="6">
    <location>
        <begin position="3088"/>
        <end position="3222"/>
    </location>
</feature>
<dbReference type="SMART" id="SM00826">
    <property type="entry name" value="PKS_DH"/>
    <property type="match status" value="2"/>
</dbReference>
<evidence type="ECO:0000313" key="12">
    <source>
        <dbReference type="Proteomes" id="UP001651690"/>
    </source>
</evidence>
<dbReference type="CDD" id="cd08956">
    <property type="entry name" value="KR_3_FAS_SDR_x"/>
    <property type="match status" value="2"/>
</dbReference>
<evidence type="ECO:0000256" key="7">
    <source>
        <dbReference type="SAM" id="Coils"/>
    </source>
</evidence>
<evidence type="ECO:0000256" key="2">
    <source>
        <dbReference type="ARBA" id="ARBA00022553"/>
    </source>
</evidence>
<dbReference type="PROSITE" id="PS00606">
    <property type="entry name" value="KS3_1"/>
    <property type="match status" value="2"/>
</dbReference>
<dbReference type="SMART" id="SM00825">
    <property type="entry name" value="PKS_KS"/>
    <property type="match status" value="2"/>
</dbReference>
<dbReference type="InterPro" id="IPR057326">
    <property type="entry name" value="KR_dom"/>
</dbReference>
<keyword evidence="2" id="KW-0597">Phosphoprotein</keyword>
<dbReference type="InterPro" id="IPR049900">
    <property type="entry name" value="PKS_mFAS_DH"/>
</dbReference>
<dbReference type="SUPFAM" id="SSF47336">
    <property type="entry name" value="ACP-like"/>
    <property type="match status" value="2"/>
</dbReference>
<dbReference type="InterPro" id="IPR014030">
    <property type="entry name" value="Ketoacyl_synth_N"/>
</dbReference>
<dbReference type="InterPro" id="IPR032821">
    <property type="entry name" value="PKS_assoc"/>
</dbReference>
<evidence type="ECO:0000259" key="10">
    <source>
        <dbReference type="PROSITE" id="PS52019"/>
    </source>
</evidence>
<gene>
    <name evidence="11" type="ORF">NM203_09760</name>
</gene>
<dbReference type="InterPro" id="IPR014043">
    <property type="entry name" value="Acyl_transferase_dom"/>
</dbReference>
<dbReference type="Pfam" id="PF00550">
    <property type="entry name" value="PP-binding"/>
    <property type="match status" value="2"/>
</dbReference>
<dbReference type="Gene3D" id="3.10.129.110">
    <property type="entry name" value="Polyketide synthase dehydratase"/>
    <property type="match status" value="2"/>
</dbReference>
<dbReference type="SMART" id="SM00829">
    <property type="entry name" value="PKS_ER"/>
    <property type="match status" value="2"/>
</dbReference>
<dbReference type="Pfam" id="PF16197">
    <property type="entry name" value="KAsynt_C_assoc"/>
    <property type="match status" value="2"/>
</dbReference>
<dbReference type="InterPro" id="IPR050091">
    <property type="entry name" value="PKS_NRPS_Biosynth_Enz"/>
</dbReference>
<dbReference type="InterPro" id="IPR036291">
    <property type="entry name" value="NAD(P)-bd_dom_sf"/>
</dbReference>